<keyword evidence="2 3" id="KW-0802">TPR repeat</keyword>
<feature type="repeat" description="TPR" evidence="3">
    <location>
        <begin position="142"/>
        <end position="175"/>
    </location>
</feature>
<evidence type="ECO:0000313" key="5">
    <source>
        <dbReference type="Proteomes" id="UP000692954"/>
    </source>
</evidence>
<dbReference type="OrthoDB" id="1926212at2759"/>
<protein>
    <recommendedName>
        <fullName evidence="6">Tetratricopeptide repeat protein</fullName>
    </recommendedName>
</protein>
<evidence type="ECO:0000313" key="4">
    <source>
        <dbReference type="EMBL" id="CAD8075240.1"/>
    </source>
</evidence>
<gene>
    <name evidence="4" type="ORF">PSON_ATCC_30995.1.T0330127</name>
</gene>
<feature type="repeat" description="TPR" evidence="3">
    <location>
        <begin position="419"/>
        <end position="452"/>
    </location>
</feature>
<dbReference type="SMART" id="SM00028">
    <property type="entry name" value="TPR"/>
    <property type="match status" value="15"/>
</dbReference>
<dbReference type="EMBL" id="CAJJDN010000033">
    <property type="protein sequence ID" value="CAD8075240.1"/>
    <property type="molecule type" value="Genomic_DNA"/>
</dbReference>
<dbReference type="Pfam" id="PF13174">
    <property type="entry name" value="TPR_6"/>
    <property type="match status" value="1"/>
</dbReference>
<feature type="repeat" description="TPR" evidence="3">
    <location>
        <begin position="176"/>
        <end position="209"/>
    </location>
</feature>
<accession>A0A8S1M4C5</accession>
<feature type="repeat" description="TPR" evidence="3">
    <location>
        <begin position="280"/>
        <end position="313"/>
    </location>
</feature>
<comment type="caution">
    <text evidence="4">The sequence shown here is derived from an EMBL/GenBank/DDBJ whole genome shotgun (WGS) entry which is preliminary data.</text>
</comment>
<evidence type="ECO:0000256" key="2">
    <source>
        <dbReference type="ARBA" id="ARBA00022803"/>
    </source>
</evidence>
<evidence type="ECO:0000256" key="3">
    <source>
        <dbReference type="PROSITE-ProRule" id="PRU00339"/>
    </source>
</evidence>
<dbReference type="PANTHER" id="PTHR44943:SF8">
    <property type="entry name" value="TPR REPEAT-CONTAINING PROTEIN MJ0263"/>
    <property type="match status" value="1"/>
</dbReference>
<feature type="repeat" description="TPR" evidence="3">
    <location>
        <begin position="348"/>
        <end position="381"/>
    </location>
</feature>
<dbReference type="Pfam" id="PF13432">
    <property type="entry name" value="TPR_16"/>
    <property type="match status" value="1"/>
</dbReference>
<reference evidence="4" key="1">
    <citation type="submission" date="2021-01" db="EMBL/GenBank/DDBJ databases">
        <authorList>
            <consortium name="Genoscope - CEA"/>
            <person name="William W."/>
        </authorList>
    </citation>
    <scope>NUCLEOTIDE SEQUENCE</scope>
</reference>
<dbReference type="Pfam" id="PF13181">
    <property type="entry name" value="TPR_8"/>
    <property type="match status" value="1"/>
</dbReference>
<sequence>MGQALTKKNQNENSYEIYSKSKIANFDKVSSPTQNQKLDYNSELVRAFTLLKNQQYENAIQLIDNLLKRSPNLADAQYLKGLAYLGSNKLEQALYFCQKATQLDKKHSKAMAEIGNIYILNKKYHEALDVFSKLIEMNEKSFEGYFGMAFVSTIINDYEKAETCYEKALQLKEKDKGALLNYGHLQVKQKKYQSALELYFQALKVEPKYLEAIQSICNLFIIEKNYEKLHLFCDQHLENSIPQIRMGLLNCKSQAYFSQKLYDKSINLCKEVLTLDQKNNEALFGIAMSLFNLNQLNQSLDYFQKIIDINPQEIRALKMIVKIHSTLQQYAQLKQFCDQLIAIDYTDYSTYFFRGIAFMQQQNYLQAINDFNQVIMHDQSNFMAIKHKGFCLSMLNMFNQAIQCYDQIINYILDLKEKSILLLEKGVCHLKLEQSVSAKSNFDEAMELDPNNQQLKLKIANIARDNKNYDFSIRLYDELINQNGKIPLYHLEKAQLYEKRQDYLNAKILYDEIIEQNDQNFEYFLKRSKIKIQLQEFEEALQDLFQGLKLDNKQSELYFELGQIYFIQQSFSEAANMFQKACTLNNKIEKYHIKYAIALQMQQANDKAIQHLVFVLQKHPDFDDCRDVLESINSQSTRNKEYIKVFSFILISVIQEGVVNGNQNKQEIQDSIKIMLEKHLKTRIPKINKIFDIVCSLLRNLYNIKIVDSQKDLQKVSYKLYKYNLNNIEKLVKYLIEISKKIAFIQVGNFMQEEVKQVEQIQREIDNLGLQNELNEFKNQIGSAAILDCLDLLRTLMINSNRSQLDLKNKIEEILINDFQLNDGRQ</sequence>
<proteinExistence type="predicted"/>
<dbReference type="Pfam" id="PF12895">
    <property type="entry name" value="ANAPC3"/>
    <property type="match status" value="1"/>
</dbReference>
<keyword evidence="5" id="KW-1185">Reference proteome</keyword>
<dbReference type="PANTHER" id="PTHR44943">
    <property type="entry name" value="CELLULOSE SYNTHASE OPERON PROTEIN C"/>
    <property type="match status" value="1"/>
</dbReference>
<dbReference type="PROSITE" id="PS50005">
    <property type="entry name" value="TPR"/>
    <property type="match status" value="8"/>
</dbReference>
<evidence type="ECO:0008006" key="6">
    <source>
        <dbReference type="Google" id="ProtNLM"/>
    </source>
</evidence>
<feature type="repeat" description="TPR" evidence="3">
    <location>
        <begin position="555"/>
        <end position="588"/>
    </location>
</feature>
<dbReference type="Proteomes" id="UP000692954">
    <property type="component" value="Unassembled WGS sequence"/>
</dbReference>
<keyword evidence="1" id="KW-0677">Repeat</keyword>
<organism evidence="4 5">
    <name type="scientific">Paramecium sonneborni</name>
    <dbReference type="NCBI Taxonomy" id="65129"/>
    <lineage>
        <taxon>Eukaryota</taxon>
        <taxon>Sar</taxon>
        <taxon>Alveolata</taxon>
        <taxon>Ciliophora</taxon>
        <taxon>Intramacronucleata</taxon>
        <taxon>Oligohymenophorea</taxon>
        <taxon>Peniculida</taxon>
        <taxon>Parameciidae</taxon>
        <taxon>Paramecium</taxon>
    </lineage>
</organism>
<evidence type="ECO:0000256" key="1">
    <source>
        <dbReference type="ARBA" id="ARBA00022737"/>
    </source>
</evidence>
<feature type="repeat" description="TPR" evidence="3">
    <location>
        <begin position="74"/>
        <end position="107"/>
    </location>
</feature>
<feature type="repeat" description="TPR" evidence="3">
    <location>
        <begin position="108"/>
        <end position="141"/>
    </location>
</feature>
<dbReference type="AlphaFoldDB" id="A0A8S1M4C5"/>
<name>A0A8S1M4C5_9CILI</name>
<dbReference type="InterPro" id="IPR051685">
    <property type="entry name" value="Ycf3/AcsC/BcsC/TPR_MFPF"/>
</dbReference>
<dbReference type="InterPro" id="IPR019734">
    <property type="entry name" value="TPR_rpt"/>
</dbReference>